<feature type="compositionally biased region" description="Low complexity" evidence="10">
    <location>
        <begin position="516"/>
        <end position="528"/>
    </location>
</feature>
<evidence type="ECO:0000313" key="12">
    <source>
        <dbReference type="EMBL" id="EPY54071.1"/>
    </source>
</evidence>
<dbReference type="GeneID" id="25038282"/>
<dbReference type="InterPro" id="IPR036236">
    <property type="entry name" value="Znf_C2H2_sf"/>
</dbReference>
<feature type="compositionally biased region" description="Polar residues" evidence="10">
    <location>
        <begin position="53"/>
        <end position="74"/>
    </location>
</feature>
<proteinExistence type="predicted"/>
<comment type="subcellular location">
    <subcellularLocation>
        <location evidence="1">Nucleus</location>
    </subcellularLocation>
</comment>
<organism evidence="12 13">
    <name type="scientific">Schizosaccharomyces cryophilus (strain OY26 / ATCC MYA-4695 / CBS 11777 / NBRC 106824 / NRRL Y48691)</name>
    <name type="common">Fission yeast</name>
    <dbReference type="NCBI Taxonomy" id="653667"/>
    <lineage>
        <taxon>Eukaryota</taxon>
        <taxon>Fungi</taxon>
        <taxon>Dikarya</taxon>
        <taxon>Ascomycota</taxon>
        <taxon>Taphrinomycotina</taxon>
        <taxon>Schizosaccharomycetes</taxon>
        <taxon>Schizosaccharomycetales</taxon>
        <taxon>Schizosaccharomycetaceae</taxon>
        <taxon>Schizosaccharomyces</taxon>
    </lineage>
</organism>
<dbReference type="GO" id="GO:0000981">
    <property type="term" value="F:DNA-binding transcription factor activity, RNA polymerase II-specific"/>
    <property type="evidence" value="ECO:0007669"/>
    <property type="project" value="UniProtKB-ARBA"/>
</dbReference>
<keyword evidence="13" id="KW-1185">Reference proteome</keyword>
<dbReference type="EMBL" id="KE546988">
    <property type="protein sequence ID" value="EPY54071.1"/>
    <property type="molecule type" value="Genomic_DNA"/>
</dbReference>
<dbReference type="Proteomes" id="UP000015464">
    <property type="component" value="Unassembled WGS sequence"/>
</dbReference>
<evidence type="ECO:0000256" key="6">
    <source>
        <dbReference type="ARBA" id="ARBA00023015"/>
    </source>
</evidence>
<feature type="domain" description="C2H2-type" evidence="11">
    <location>
        <begin position="601"/>
        <end position="628"/>
    </location>
</feature>
<feature type="region of interest" description="Disordered" evidence="10">
    <location>
        <begin position="104"/>
        <end position="155"/>
    </location>
</feature>
<dbReference type="Pfam" id="PF13912">
    <property type="entry name" value="zf-C2H2_6"/>
    <property type="match status" value="1"/>
</dbReference>
<keyword evidence="5" id="KW-0862">Zinc</keyword>
<dbReference type="FunFam" id="3.30.160.60:FF:000181">
    <property type="entry name" value="C2H2 type zinc finger protein"/>
    <property type="match status" value="1"/>
</dbReference>
<name>S9XK40_SCHCR</name>
<dbReference type="PANTHER" id="PTHR14196:SF12">
    <property type="entry name" value="ZINC FINGER PROTEIN 208-LIKE"/>
    <property type="match status" value="1"/>
</dbReference>
<feature type="region of interest" description="Disordered" evidence="10">
    <location>
        <begin position="324"/>
        <end position="357"/>
    </location>
</feature>
<evidence type="ECO:0000259" key="11">
    <source>
        <dbReference type="PROSITE" id="PS50157"/>
    </source>
</evidence>
<dbReference type="PROSITE" id="PS00028">
    <property type="entry name" value="ZINC_FINGER_C2H2_1"/>
    <property type="match status" value="2"/>
</dbReference>
<evidence type="ECO:0000256" key="1">
    <source>
        <dbReference type="ARBA" id="ARBA00004123"/>
    </source>
</evidence>
<evidence type="ECO:0000256" key="10">
    <source>
        <dbReference type="SAM" id="MobiDB-lite"/>
    </source>
</evidence>
<evidence type="ECO:0000256" key="2">
    <source>
        <dbReference type="ARBA" id="ARBA00022723"/>
    </source>
</evidence>
<dbReference type="GO" id="GO:0005634">
    <property type="term" value="C:nucleus"/>
    <property type="evidence" value="ECO:0007669"/>
    <property type="project" value="UniProtKB-SubCell"/>
</dbReference>
<keyword evidence="7" id="KW-0804">Transcription</keyword>
<feature type="compositionally biased region" description="Polar residues" evidence="10">
    <location>
        <begin position="278"/>
        <end position="307"/>
    </location>
</feature>
<dbReference type="GO" id="GO:0071248">
    <property type="term" value="P:cellular response to metal ion"/>
    <property type="evidence" value="ECO:0007669"/>
    <property type="project" value="UniProtKB-ARBA"/>
</dbReference>
<dbReference type="SUPFAM" id="SSF57667">
    <property type="entry name" value="beta-beta-alpha zinc fingers"/>
    <property type="match status" value="2"/>
</dbReference>
<evidence type="ECO:0000313" key="13">
    <source>
        <dbReference type="Proteomes" id="UP000015464"/>
    </source>
</evidence>
<dbReference type="AlphaFoldDB" id="S9XK40"/>
<dbReference type="RefSeq" id="XP_013021683.1">
    <property type="nucleotide sequence ID" value="XM_013166229.1"/>
</dbReference>
<dbReference type="PANTHER" id="PTHR14196">
    <property type="entry name" value="ODD-SKIPPED - RELATED"/>
    <property type="match status" value="1"/>
</dbReference>
<dbReference type="Pfam" id="PF00096">
    <property type="entry name" value="zf-C2H2"/>
    <property type="match status" value="2"/>
</dbReference>
<evidence type="ECO:0000256" key="7">
    <source>
        <dbReference type="ARBA" id="ARBA00023163"/>
    </source>
</evidence>
<feature type="region of interest" description="Disordered" evidence="10">
    <location>
        <begin position="270"/>
        <end position="307"/>
    </location>
</feature>
<evidence type="ECO:0000256" key="9">
    <source>
        <dbReference type="PROSITE-ProRule" id="PRU00042"/>
    </source>
</evidence>
<keyword evidence="4 9" id="KW-0863">Zinc-finger</keyword>
<protein>
    <submittedName>
        <fullName evidence="12">Calcineurin responsive transcription factor Prz1</fullName>
    </submittedName>
</protein>
<reference evidence="12 13" key="1">
    <citation type="journal article" date="2011" name="Science">
        <title>Comparative functional genomics of the fission yeasts.</title>
        <authorList>
            <person name="Rhind N."/>
            <person name="Chen Z."/>
            <person name="Yassour M."/>
            <person name="Thompson D.A."/>
            <person name="Haas B.J."/>
            <person name="Habib N."/>
            <person name="Wapinski I."/>
            <person name="Roy S."/>
            <person name="Lin M.F."/>
            <person name="Heiman D.I."/>
            <person name="Young S.K."/>
            <person name="Furuya K."/>
            <person name="Guo Y."/>
            <person name="Pidoux A."/>
            <person name="Chen H.M."/>
            <person name="Robbertse B."/>
            <person name="Goldberg J.M."/>
            <person name="Aoki K."/>
            <person name="Bayne E.H."/>
            <person name="Berlin A.M."/>
            <person name="Desjardins C.A."/>
            <person name="Dobbs E."/>
            <person name="Dukaj L."/>
            <person name="Fan L."/>
            <person name="FitzGerald M.G."/>
            <person name="French C."/>
            <person name="Gujja S."/>
            <person name="Hansen K."/>
            <person name="Keifenheim D."/>
            <person name="Levin J.Z."/>
            <person name="Mosher R.A."/>
            <person name="Mueller C.A."/>
            <person name="Pfiffner J."/>
            <person name="Priest M."/>
            <person name="Russ C."/>
            <person name="Smialowska A."/>
            <person name="Swoboda P."/>
            <person name="Sykes S.M."/>
            <person name="Vaughn M."/>
            <person name="Vengrova S."/>
            <person name="Yoder R."/>
            <person name="Zeng Q."/>
            <person name="Allshire R."/>
            <person name="Baulcombe D."/>
            <person name="Birren B.W."/>
            <person name="Brown W."/>
            <person name="Ekwall K."/>
            <person name="Kellis M."/>
            <person name="Leatherwood J."/>
            <person name="Levin H."/>
            <person name="Margalit H."/>
            <person name="Martienssen R."/>
            <person name="Nieduszynski C.A."/>
            <person name="Spatafora J.W."/>
            <person name="Friedman N."/>
            <person name="Dalgaard J.Z."/>
            <person name="Baumann P."/>
            <person name="Niki H."/>
            <person name="Regev A."/>
            <person name="Nusbaum C."/>
        </authorList>
    </citation>
    <scope>NUCLEOTIDE SEQUENCE [LARGE SCALE GENOMIC DNA]</scope>
    <source>
        <strain evidence="13">OY26 / ATCC MYA-4695 / CBS 11777 / NBRC 106824 / NRRL Y48691</strain>
    </source>
</reference>
<dbReference type="SMART" id="SM00355">
    <property type="entry name" value="ZnF_C2H2"/>
    <property type="match status" value="3"/>
</dbReference>
<dbReference type="FunFam" id="3.30.160.60:FF:000125">
    <property type="entry name" value="Putative zinc finger protein 143"/>
    <property type="match status" value="1"/>
</dbReference>
<dbReference type="OrthoDB" id="8117402at2759"/>
<feature type="domain" description="C2H2-type" evidence="11">
    <location>
        <begin position="571"/>
        <end position="600"/>
    </location>
</feature>
<feature type="region of interest" description="Disordered" evidence="10">
    <location>
        <begin position="45"/>
        <end position="74"/>
    </location>
</feature>
<keyword evidence="3" id="KW-0677">Repeat</keyword>
<dbReference type="HOGENOM" id="CLU_403405_0_0_1"/>
<feature type="compositionally biased region" description="Polar residues" evidence="10">
    <location>
        <begin position="535"/>
        <end position="558"/>
    </location>
</feature>
<keyword evidence="8" id="KW-0539">Nucleus</keyword>
<dbReference type="eggNOG" id="KOG1721">
    <property type="taxonomic scope" value="Eukaryota"/>
</dbReference>
<evidence type="ECO:0000256" key="8">
    <source>
        <dbReference type="ARBA" id="ARBA00023242"/>
    </source>
</evidence>
<evidence type="ECO:0000256" key="5">
    <source>
        <dbReference type="ARBA" id="ARBA00022833"/>
    </source>
</evidence>
<dbReference type="STRING" id="653667.S9XK40"/>
<evidence type="ECO:0000256" key="3">
    <source>
        <dbReference type="ARBA" id="ARBA00022737"/>
    </source>
</evidence>
<dbReference type="OMA" id="MNTHTNY"/>
<keyword evidence="2" id="KW-0479">Metal-binding</keyword>
<sequence>MNNYPMNHSFRSSDSPEVYFESQEISNPNGLFQPGLLPLFQDTFESELPPSTFPSQRDSNPHLASQVSVSPKAHSSTYPAVQDISSKDLNVPFFSFTQPNVDAPLEGSSSDPYLSNSEVHSSPFSQLQMPTNTETSGIANSSRSPELLTPLPSRPSRGDIYEFNTSLPLAEIDSSQFLSVRSNRSDYSASPLSSPRSASPFYTPASSFSIPSSPYLRSPNTMFDNADNLNYIDVMSQASAIEDDLELPEQQDFSSFDIYENEYVTENLNVPPADDMQPNASSDFLNSTAGTGFTQAESSAETTSQNVSKPYDVLSNLSTPSFVHENTPAEFSNQSSVEYEEEATRKNQAALNQSSVPNGLAPFSSVPAIVHPGDYKHSQNSDSPQNISLPNVGFPKENFPDIKNETSVVKTETEDDSSLLAPKINVVPSSPAKYVEDFGLEYNSFLAHRERLNGASNYPSMLNASGNISSSNDVVSEDVKRSRSNSAGPRLDVFNLGPQMSQKHQRGYSNYEGYHDNNFGNDDGNPPDSMDHLSINATRPRSRSLNITGSENPITNESAAKKGNSKPENNFVCSFPNCGKRFTRAYNLKSHMNTHTNYRPFQCSICGKSFARQHDKRRHEQLHSGIKAFGCPTCHQRFARMDALNRHYKSEVGQKCLKIAADRGISVPPARRSGTNKTDQALDEDPNNF</sequence>
<feature type="region of interest" description="Disordered" evidence="10">
    <location>
        <begin position="466"/>
        <end position="566"/>
    </location>
</feature>
<keyword evidence="6" id="KW-0805">Transcription regulation</keyword>
<feature type="domain" description="C2H2-type" evidence="11">
    <location>
        <begin position="629"/>
        <end position="656"/>
    </location>
</feature>
<gene>
    <name evidence="12" type="ORF">SPOG_03965</name>
</gene>
<dbReference type="InterPro" id="IPR050717">
    <property type="entry name" value="C2H2-ZF_Transcription_Reg"/>
</dbReference>
<dbReference type="GO" id="GO:0000978">
    <property type="term" value="F:RNA polymerase II cis-regulatory region sequence-specific DNA binding"/>
    <property type="evidence" value="ECO:0007669"/>
    <property type="project" value="UniProtKB-ARBA"/>
</dbReference>
<dbReference type="InterPro" id="IPR013087">
    <property type="entry name" value="Znf_C2H2_type"/>
</dbReference>
<accession>S9XK40</accession>
<feature type="compositionally biased region" description="Polar residues" evidence="10">
    <location>
        <begin position="346"/>
        <end position="357"/>
    </location>
</feature>
<dbReference type="Gene3D" id="3.30.160.60">
    <property type="entry name" value="Classic Zinc Finger"/>
    <property type="match status" value="2"/>
</dbReference>
<feature type="region of interest" description="Disordered" evidence="10">
    <location>
        <begin position="667"/>
        <end position="689"/>
    </location>
</feature>
<evidence type="ECO:0000256" key="4">
    <source>
        <dbReference type="ARBA" id="ARBA00022771"/>
    </source>
</evidence>
<dbReference type="PROSITE" id="PS50157">
    <property type="entry name" value="ZINC_FINGER_C2H2_2"/>
    <property type="match status" value="3"/>
</dbReference>
<dbReference type="GO" id="GO:0008270">
    <property type="term" value="F:zinc ion binding"/>
    <property type="evidence" value="ECO:0007669"/>
    <property type="project" value="UniProtKB-KW"/>
</dbReference>
<feature type="compositionally biased region" description="Polar residues" evidence="10">
    <location>
        <begin position="107"/>
        <end position="144"/>
    </location>
</feature>